<dbReference type="AlphaFoldDB" id="A0A9W6EUR2"/>
<evidence type="ECO:0000256" key="1">
    <source>
        <dbReference type="ARBA" id="ARBA00004323"/>
    </source>
</evidence>
<organism evidence="8 9">
    <name type="scientific">Neptunitalea chrysea</name>
    <dbReference type="NCBI Taxonomy" id="1647581"/>
    <lineage>
        <taxon>Bacteria</taxon>
        <taxon>Pseudomonadati</taxon>
        <taxon>Bacteroidota</taxon>
        <taxon>Flavobacteriia</taxon>
        <taxon>Flavobacteriales</taxon>
        <taxon>Flavobacteriaceae</taxon>
        <taxon>Neptunitalea</taxon>
    </lineage>
</organism>
<evidence type="ECO:0000313" key="9">
    <source>
        <dbReference type="Proteomes" id="UP001143545"/>
    </source>
</evidence>
<dbReference type="SUPFAM" id="SSF52540">
    <property type="entry name" value="P-loop containing nucleoside triphosphate hydrolases"/>
    <property type="match status" value="1"/>
</dbReference>
<evidence type="ECO:0000256" key="4">
    <source>
        <dbReference type="ARBA" id="ARBA00022989"/>
    </source>
</evidence>
<dbReference type="InterPro" id="IPR018011">
    <property type="entry name" value="Carb_sulfotrans_8-10"/>
</dbReference>
<reference evidence="8" key="1">
    <citation type="submission" date="2022-07" db="EMBL/GenBank/DDBJ databases">
        <title>Taxonomy of Novel Oxalotrophic and Methylotrophic Bacteria.</title>
        <authorList>
            <person name="Sahin N."/>
            <person name="Tani A."/>
        </authorList>
    </citation>
    <scope>NUCLEOTIDE SEQUENCE</scope>
    <source>
        <strain evidence="8">AM327</strain>
    </source>
</reference>
<dbReference type="EMBL" id="BRVP01000006">
    <property type="protein sequence ID" value="GLB52041.1"/>
    <property type="molecule type" value="Genomic_DNA"/>
</dbReference>
<sequence>MLGINANIKKYHMKFRFKLYKSKSHINALLVKRAFLFYKEHRSLFLHIPKSAGVSMHYSLYETDSYGHIPLKDYYKLFGKREVKKCFKFCFVRDPYERLYSAYSYLKKGGRGCPIDLKYKEYLTPIEDFEDFVLNYLDRREIREMEHFRSQTFYLVNKRGKLNIDFIGRYESIEQDFGRLCELLSTKKGTLLKVNKNKDKDPYVLTTEVKEIIYNAYKEDFINFGYRR</sequence>
<evidence type="ECO:0000313" key="8">
    <source>
        <dbReference type="EMBL" id="GLB52041.1"/>
    </source>
</evidence>
<dbReference type="GO" id="GO:0008146">
    <property type="term" value="F:sulfotransferase activity"/>
    <property type="evidence" value="ECO:0007669"/>
    <property type="project" value="InterPro"/>
</dbReference>
<evidence type="ECO:0000256" key="3">
    <source>
        <dbReference type="ARBA" id="ARBA00022692"/>
    </source>
</evidence>
<gene>
    <name evidence="8" type="ORF">NBRC110019_10800</name>
</gene>
<comment type="caution">
    <text evidence="8">The sequence shown here is derived from an EMBL/GenBank/DDBJ whole genome shotgun (WGS) entry which is preliminary data.</text>
</comment>
<name>A0A9W6EUR2_9FLAO</name>
<dbReference type="GO" id="GO:0016020">
    <property type="term" value="C:membrane"/>
    <property type="evidence" value="ECO:0007669"/>
    <property type="project" value="InterPro"/>
</dbReference>
<evidence type="ECO:0000256" key="6">
    <source>
        <dbReference type="ARBA" id="ARBA00023136"/>
    </source>
</evidence>
<protein>
    <recommendedName>
        <fullName evidence="10">Sulfotransferase family protein</fullName>
    </recommendedName>
</protein>
<keyword evidence="7" id="KW-0325">Glycoprotein</keyword>
<keyword evidence="9" id="KW-1185">Reference proteome</keyword>
<dbReference type="GO" id="GO:0016051">
    <property type="term" value="P:carbohydrate biosynthetic process"/>
    <property type="evidence" value="ECO:0007669"/>
    <property type="project" value="InterPro"/>
</dbReference>
<proteinExistence type="predicted"/>
<dbReference type="PANTHER" id="PTHR12137">
    <property type="entry name" value="CARBOHYDRATE SULFOTRANSFERASE"/>
    <property type="match status" value="1"/>
</dbReference>
<dbReference type="Proteomes" id="UP001143545">
    <property type="component" value="Unassembled WGS sequence"/>
</dbReference>
<keyword evidence="3" id="KW-0812">Transmembrane</keyword>
<comment type="subcellular location">
    <subcellularLocation>
        <location evidence="1">Golgi apparatus membrane</location>
        <topology evidence="1">Single-pass type II membrane protein</topology>
    </subcellularLocation>
</comment>
<dbReference type="InterPro" id="IPR005331">
    <property type="entry name" value="Sulfotransferase"/>
</dbReference>
<keyword evidence="5" id="KW-0333">Golgi apparatus</keyword>
<accession>A0A9W6EUR2</accession>
<dbReference type="Pfam" id="PF03567">
    <property type="entry name" value="Sulfotransfer_2"/>
    <property type="match status" value="1"/>
</dbReference>
<evidence type="ECO:0000256" key="5">
    <source>
        <dbReference type="ARBA" id="ARBA00023034"/>
    </source>
</evidence>
<evidence type="ECO:0000256" key="7">
    <source>
        <dbReference type="ARBA" id="ARBA00023180"/>
    </source>
</evidence>
<dbReference type="Gene3D" id="3.40.50.300">
    <property type="entry name" value="P-loop containing nucleotide triphosphate hydrolases"/>
    <property type="match status" value="1"/>
</dbReference>
<keyword evidence="4" id="KW-1133">Transmembrane helix</keyword>
<keyword evidence="6" id="KW-0472">Membrane</keyword>
<evidence type="ECO:0008006" key="10">
    <source>
        <dbReference type="Google" id="ProtNLM"/>
    </source>
</evidence>
<dbReference type="InterPro" id="IPR027417">
    <property type="entry name" value="P-loop_NTPase"/>
</dbReference>
<evidence type="ECO:0000256" key="2">
    <source>
        <dbReference type="ARBA" id="ARBA00022679"/>
    </source>
</evidence>
<dbReference type="PANTHER" id="PTHR12137:SF54">
    <property type="entry name" value="CARBOHYDRATE SULFOTRANSFERASE"/>
    <property type="match status" value="1"/>
</dbReference>
<keyword evidence="2" id="KW-0808">Transferase</keyword>